<evidence type="ECO:0000313" key="2">
    <source>
        <dbReference type="EMBL" id="EQD76416.1"/>
    </source>
</evidence>
<organism evidence="2">
    <name type="scientific">mine drainage metagenome</name>
    <dbReference type="NCBI Taxonomy" id="410659"/>
    <lineage>
        <taxon>unclassified sequences</taxon>
        <taxon>metagenomes</taxon>
        <taxon>ecological metagenomes</taxon>
    </lineage>
</organism>
<name>T1BTY8_9ZZZZ</name>
<dbReference type="AlphaFoldDB" id="T1BTY8"/>
<proteinExistence type="predicted"/>
<protein>
    <submittedName>
        <fullName evidence="2">Protein containing DUF929</fullName>
    </submittedName>
</protein>
<comment type="caution">
    <text evidence="2">The sequence shown here is derived from an EMBL/GenBank/DDBJ whole genome shotgun (WGS) entry which is preliminary data.</text>
</comment>
<dbReference type="EMBL" id="AUZY01001064">
    <property type="protein sequence ID" value="EQD76416.1"/>
    <property type="molecule type" value="Genomic_DNA"/>
</dbReference>
<dbReference type="InterPro" id="IPR009272">
    <property type="entry name" value="DUF929"/>
</dbReference>
<evidence type="ECO:0000256" key="1">
    <source>
        <dbReference type="SAM" id="MobiDB-lite"/>
    </source>
</evidence>
<accession>T1BTY8</accession>
<dbReference type="Pfam" id="PF06053">
    <property type="entry name" value="DUF929"/>
    <property type="match status" value="1"/>
</dbReference>
<reference evidence="2" key="2">
    <citation type="journal article" date="2014" name="ISME J.">
        <title>Microbial stratification in low pH oxic and suboxic macroscopic growths along an acid mine drainage.</title>
        <authorList>
            <person name="Mendez-Garcia C."/>
            <person name="Mesa V."/>
            <person name="Sprenger R.R."/>
            <person name="Richter M."/>
            <person name="Diez M.S."/>
            <person name="Solano J."/>
            <person name="Bargiela R."/>
            <person name="Golyshina O.V."/>
            <person name="Manteca A."/>
            <person name="Ramos J.L."/>
            <person name="Gallego J.R."/>
            <person name="Llorente I."/>
            <person name="Martins Dos Santos V.A."/>
            <person name="Jensen O.N."/>
            <person name="Pelaez A.I."/>
            <person name="Sanchez J."/>
            <person name="Ferrer M."/>
        </authorList>
    </citation>
    <scope>NUCLEOTIDE SEQUENCE</scope>
</reference>
<feature type="region of interest" description="Disordered" evidence="1">
    <location>
        <begin position="1"/>
        <end position="24"/>
    </location>
</feature>
<reference evidence="2" key="1">
    <citation type="submission" date="2013-08" db="EMBL/GenBank/DDBJ databases">
        <authorList>
            <person name="Mendez C."/>
            <person name="Richter M."/>
            <person name="Ferrer M."/>
            <person name="Sanchez J."/>
        </authorList>
    </citation>
    <scope>NUCLEOTIDE SEQUENCE</scope>
</reference>
<gene>
    <name evidence="2" type="ORF">B1B_01710</name>
</gene>
<sequence length="288" mass="31516">MKRLSVRLVPQGSQSKTHAEAPEPRWGSGWMVRRLIPTVLLVVMGLGPIVASASPRFQVGAAVPSRILQELSQISRNGLQDTAPPNNALMNAIAGALVHSHRPRILYVGADYCPYCAALRWPLVLTLLRFGSLEGLKFMRSSSTDVFADTATFSFYGSTYKSPWIGFEGFETSTRTGRPLMRPPHPVRSLFNAYDAPPFTMDAGAIPFLFINGLYVISGSPIPPEIFKGDDWSAILAGLGQPKSVIYEKVMPETNILTAAFCQGMSNPPRRICESPGVIVARHFLPRS</sequence>